<dbReference type="Gene3D" id="3.40.50.720">
    <property type="entry name" value="NAD(P)-binding Rossmann-like Domain"/>
    <property type="match status" value="1"/>
</dbReference>
<dbReference type="PANTHER" id="PTHR24320">
    <property type="entry name" value="RETINOL DEHYDROGENASE"/>
    <property type="match status" value="1"/>
</dbReference>
<keyword evidence="2" id="KW-0560">Oxidoreductase</keyword>
<proteinExistence type="inferred from homology"/>
<keyword evidence="4" id="KW-1185">Reference proteome</keyword>
<gene>
    <name evidence="3" type="primary">RDH13_1</name>
    <name evidence="3" type="ORF">DBV05_g10327</name>
</gene>
<dbReference type="PANTHER" id="PTHR24320:SF283">
    <property type="entry name" value="RETINOL DEHYDROGENASE 11"/>
    <property type="match status" value="1"/>
</dbReference>
<evidence type="ECO:0000256" key="1">
    <source>
        <dbReference type="ARBA" id="ARBA00006484"/>
    </source>
</evidence>
<dbReference type="InterPro" id="IPR036291">
    <property type="entry name" value="NAD(P)-bd_dom_sf"/>
</dbReference>
<evidence type="ECO:0000313" key="3">
    <source>
        <dbReference type="EMBL" id="KAB2571003.1"/>
    </source>
</evidence>
<dbReference type="GO" id="GO:0016491">
    <property type="term" value="F:oxidoreductase activity"/>
    <property type="evidence" value="ECO:0007669"/>
    <property type="project" value="UniProtKB-KW"/>
</dbReference>
<protein>
    <submittedName>
        <fullName evidence="3">Retinol dehydrogenase 13</fullName>
    </submittedName>
</protein>
<dbReference type="AlphaFoldDB" id="A0A5N5D040"/>
<name>A0A5N5D040_9PEZI</name>
<dbReference type="EMBL" id="VCHE01000114">
    <property type="protein sequence ID" value="KAB2571003.1"/>
    <property type="molecule type" value="Genomic_DNA"/>
</dbReference>
<evidence type="ECO:0000256" key="2">
    <source>
        <dbReference type="ARBA" id="ARBA00023002"/>
    </source>
</evidence>
<organism evidence="3 4">
    <name type="scientific">Lasiodiplodia theobromae</name>
    <dbReference type="NCBI Taxonomy" id="45133"/>
    <lineage>
        <taxon>Eukaryota</taxon>
        <taxon>Fungi</taxon>
        <taxon>Dikarya</taxon>
        <taxon>Ascomycota</taxon>
        <taxon>Pezizomycotina</taxon>
        <taxon>Dothideomycetes</taxon>
        <taxon>Dothideomycetes incertae sedis</taxon>
        <taxon>Botryosphaeriales</taxon>
        <taxon>Botryosphaeriaceae</taxon>
        <taxon>Lasiodiplodia</taxon>
    </lineage>
</organism>
<comment type="similarity">
    <text evidence="1">Belongs to the short-chain dehydrogenases/reductases (SDR) family.</text>
</comment>
<accession>A0A5N5D040</accession>
<dbReference type="Proteomes" id="UP000325902">
    <property type="component" value="Unassembled WGS sequence"/>
</dbReference>
<comment type="caution">
    <text evidence="3">The sequence shown here is derived from an EMBL/GenBank/DDBJ whole genome shotgun (WGS) entry which is preliminary data.</text>
</comment>
<dbReference type="InterPro" id="IPR002347">
    <property type="entry name" value="SDR_fam"/>
</dbReference>
<dbReference type="Pfam" id="PF00106">
    <property type="entry name" value="adh_short"/>
    <property type="match status" value="1"/>
</dbReference>
<dbReference type="SUPFAM" id="SSF51735">
    <property type="entry name" value="NAD(P)-binding Rossmann-fold domains"/>
    <property type="match status" value="1"/>
</dbReference>
<sequence length="336" mass="36001">MAPPYGFETTATEVAADLSANIRGKTVLITGVTPNSLGSHFATTIAQHSPALLILASRTQASLDATTAAIHAQHPSLPIRTVRVDLSSLASARAAAATVVAMQRAGTVIDVLVLNAGVMACPYSTTTSDGGFELQFGTCHLGHFVFANAIVPGMLGPGRPGRTPRVVVVSSEAHQLGPVRFTDPGFGGGKEYDKWRAYGQAKTANCLYAWSLAEKLGARGLQAYSLHPGGIVTNLGKHIDMQGDDVSKMCEIYRSVGSPLGFPEHMEKLKFKNHDQGTATHVVAAFSDDLKEHNGQYLVDCKIASWDVVSPWARNSFDAERLWKMSEDMVGEKFEF</sequence>
<evidence type="ECO:0000313" key="4">
    <source>
        <dbReference type="Proteomes" id="UP000325902"/>
    </source>
</evidence>
<reference evidence="3 4" key="1">
    <citation type="journal article" date="2019" name="Sci. Rep.">
        <title>A multi-omics analysis of the grapevine pathogen Lasiodiplodia theobromae reveals that temperature affects the expression of virulence- and pathogenicity-related genes.</title>
        <authorList>
            <person name="Felix C."/>
            <person name="Meneses R."/>
            <person name="Goncalves M.F.M."/>
            <person name="Tilleman L."/>
            <person name="Duarte A.S."/>
            <person name="Jorrin-Novo J.V."/>
            <person name="Van de Peer Y."/>
            <person name="Deforce D."/>
            <person name="Van Nieuwerburgh F."/>
            <person name="Esteves A.C."/>
            <person name="Alves A."/>
        </authorList>
    </citation>
    <scope>NUCLEOTIDE SEQUENCE [LARGE SCALE GENOMIC DNA]</scope>
    <source>
        <strain evidence="3 4">LA-SOL3</strain>
    </source>
</reference>
<dbReference type="OrthoDB" id="191139at2759"/>